<keyword evidence="1" id="KW-0602">Photosynthesis</keyword>
<evidence type="ECO:0000313" key="6">
    <source>
        <dbReference type="Proteomes" id="UP000612362"/>
    </source>
</evidence>
<comment type="caution">
    <text evidence="5">The sequence shown here is derived from an EMBL/GenBank/DDBJ whole genome shotgun (WGS) entry which is preliminary data.</text>
</comment>
<evidence type="ECO:0000259" key="4">
    <source>
        <dbReference type="Pfam" id="PF14870"/>
    </source>
</evidence>
<dbReference type="InterPro" id="IPR028203">
    <property type="entry name" value="PSII_CF48-like_dom"/>
</dbReference>
<dbReference type="PANTHER" id="PTHR47199:SF2">
    <property type="entry name" value="PHOTOSYSTEM II STABILITY_ASSEMBLY FACTOR HCF136, CHLOROPLASTIC"/>
    <property type="match status" value="1"/>
</dbReference>
<dbReference type="PANTHER" id="PTHR47199">
    <property type="entry name" value="PHOTOSYSTEM II STABILITY/ASSEMBLY FACTOR HCF136, CHLOROPLASTIC"/>
    <property type="match status" value="1"/>
</dbReference>
<evidence type="ECO:0000256" key="1">
    <source>
        <dbReference type="ARBA" id="ARBA00022531"/>
    </source>
</evidence>
<feature type="region of interest" description="Disordered" evidence="3">
    <location>
        <begin position="155"/>
        <end position="179"/>
    </location>
</feature>
<gene>
    <name evidence="5" type="ORF">KSX_47160</name>
</gene>
<name>A0A8J3I459_9CHLR</name>
<organism evidence="5 6">
    <name type="scientific">Ktedonospora formicarum</name>
    <dbReference type="NCBI Taxonomy" id="2778364"/>
    <lineage>
        <taxon>Bacteria</taxon>
        <taxon>Bacillati</taxon>
        <taxon>Chloroflexota</taxon>
        <taxon>Ktedonobacteria</taxon>
        <taxon>Ktedonobacterales</taxon>
        <taxon>Ktedonobacteraceae</taxon>
        <taxon>Ktedonospora</taxon>
    </lineage>
</organism>
<dbReference type="InterPro" id="IPR015943">
    <property type="entry name" value="WD40/YVTN_repeat-like_dom_sf"/>
</dbReference>
<keyword evidence="6" id="KW-1185">Reference proteome</keyword>
<protein>
    <recommendedName>
        <fullName evidence="4">Photosynthesis system II assembly factor Ycf48/Hcf136-like domain-containing protein</fullName>
    </recommendedName>
</protein>
<dbReference type="AlphaFoldDB" id="A0A8J3I459"/>
<evidence type="ECO:0000313" key="5">
    <source>
        <dbReference type="EMBL" id="GHO46553.1"/>
    </source>
</evidence>
<dbReference type="Pfam" id="PF14870">
    <property type="entry name" value="PSII_BNR"/>
    <property type="match status" value="1"/>
</dbReference>
<dbReference type="Gene3D" id="2.130.10.10">
    <property type="entry name" value="YVTN repeat-like/Quinoprotein amine dehydrogenase"/>
    <property type="match status" value="2"/>
</dbReference>
<dbReference type="Proteomes" id="UP000612362">
    <property type="component" value="Unassembled WGS sequence"/>
</dbReference>
<feature type="domain" description="Photosynthesis system II assembly factor Ycf48/Hcf136-like" evidence="4">
    <location>
        <begin position="4"/>
        <end position="128"/>
    </location>
</feature>
<dbReference type="SUPFAM" id="SSF110296">
    <property type="entry name" value="Oligoxyloglucan reducing end-specific cellobiohydrolase"/>
    <property type="match status" value="1"/>
</dbReference>
<dbReference type="CDD" id="cd15482">
    <property type="entry name" value="Sialidase_non-viral"/>
    <property type="match status" value="1"/>
</dbReference>
<dbReference type="GO" id="GO:0015979">
    <property type="term" value="P:photosynthesis"/>
    <property type="evidence" value="ECO:0007669"/>
    <property type="project" value="UniProtKB-KW"/>
</dbReference>
<dbReference type="GO" id="GO:0009523">
    <property type="term" value="C:photosystem II"/>
    <property type="evidence" value="ECO:0007669"/>
    <property type="project" value="UniProtKB-KW"/>
</dbReference>
<evidence type="ECO:0000256" key="3">
    <source>
        <dbReference type="SAM" id="MobiDB-lite"/>
    </source>
</evidence>
<evidence type="ECO:0000256" key="2">
    <source>
        <dbReference type="ARBA" id="ARBA00023276"/>
    </source>
</evidence>
<keyword evidence="2" id="KW-0604">Photosystem II</keyword>
<accession>A0A8J3I459</accession>
<sequence length="321" mass="34348">MVTSTQGWALTKDKVLKTTDGGQHWMSMTSQNAPSYAQAKGTFIDMNNAWIVSAQQTENKVTIQHTTDGGQTWQATSLNVSDPAGVDMLHLISTDGWLEVTASPGAGSQGAYIFRTNDGGQTWKQISQSGSDGGIGNGGFKSGISFMNAKTGFATTRSTTGQPSDPGLYRTSDSGANWEKRSLTPPTGLTVEQMGTTPPVFFGNTGILPVYIVDSKGQQRFVLYRSTDSGANWTSMKVGDFEGDSVYVLDPTHAWVSDNNSGKLYYTSDGGTTWTASQSQTGKVNEMSFIDASNGWATTDGKLLHTSDGGQTWTSVNYTIQ</sequence>
<reference evidence="5" key="1">
    <citation type="submission" date="2020-10" db="EMBL/GenBank/DDBJ databases">
        <title>Taxonomic study of unclassified bacteria belonging to the class Ktedonobacteria.</title>
        <authorList>
            <person name="Yabe S."/>
            <person name="Wang C.M."/>
            <person name="Zheng Y."/>
            <person name="Sakai Y."/>
            <person name="Cavaletti L."/>
            <person name="Monciardini P."/>
            <person name="Donadio S."/>
        </authorList>
    </citation>
    <scope>NUCLEOTIDE SEQUENCE</scope>
    <source>
        <strain evidence="5">SOSP1-1</strain>
    </source>
</reference>
<dbReference type="EMBL" id="BNJF01000002">
    <property type="protein sequence ID" value="GHO46553.1"/>
    <property type="molecule type" value="Genomic_DNA"/>
</dbReference>
<proteinExistence type="predicted"/>